<accession>A0A3N0XPP3</accession>
<comment type="caution">
    <text evidence="1">The sequence shown here is derived from an EMBL/GenBank/DDBJ whole genome shotgun (WGS) entry which is preliminary data.</text>
</comment>
<name>A0A3N0XPP3_ANAGA</name>
<gene>
    <name evidence="1" type="ORF">DPX16_23662</name>
</gene>
<evidence type="ECO:0000313" key="2">
    <source>
        <dbReference type="Proteomes" id="UP000281406"/>
    </source>
</evidence>
<organism evidence="1 2">
    <name type="scientific">Anabarilius grahami</name>
    <name type="common">Kanglang fish</name>
    <name type="synonym">Barilius grahami</name>
    <dbReference type="NCBI Taxonomy" id="495550"/>
    <lineage>
        <taxon>Eukaryota</taxon>
        <taxon>Metazoa</taxon>
        <taxon>Chordata</taxon>
        <taxon>Craniata</taxon>
        <taxon>Vertebrata</taxon>
        <taxon>Euteleostomi</taxon>
        <taxon>Actinopterygii</taxon>
        <taxon>Neopterygii</taxon>
        <taxon>Teleostei</taxon>
        <taxon>Ostariophysi</taxon>
        <taxon>Cypriniformes</taxon>
        <taxon>Xenocyprididae</taxon>
        <taxon>Xenocypridinae</taxon>
        <taxon>Xenocypridinae incertae sedis</taxon>
        <taxon>Anabarilius</taxon>
    </lineage>
</organism>
<dbReference type="Proteomes" id="UP000281406">
    <property type="component" value="Unassembled WGS sequence"/>
</dbReference>
<dbReference type="EMBL" id="RJVU01066102">
    <property type="protein sequence ID" value="ROI96443.1"/>
    <property type="molecule type" value="Genomic_DNA"/>
</dbReference>
<keyword evidence="2" id="KW-1185">Reference proteome</keyword>
<sequence length="157" mass="17479">MRILRLFLKKGAHMLQCLCGQRSEPTTTTSGETFSCACSHLSDEKRSHWPLALVSTSSVSAPLSCNFFIRCFSIRIGFWVEVKRLNDCVSMSHCDTSTVNISAWYRGRKLVKTTPTLHLALPLSSSLAFKATDPEMALPEESSLWDCLVVAEILHQG</sequence>
<evidence type="ECO:0000313" key="1">
    <source>
        <dbReference type="EMBL" id="ROI96443.1"/>
    </source>
</evidence>
<reference evidence="1 2" key="1">
    <citation type="submission" date="2018-10" db="EMBL/GenBank/DDBJ databases">
        <title>Genome assembly for a Yunnan-Guizhou Plateau 3E fish, Anabarilius grahami (Regan), and its evolutionary and genetic applications.</title>
        <authorList>
            <person name="Jiang W."/>
        </authorList>
    </citation>
    <scope>NUCLEOTIDE SEQUENCE [LARGE SCALE GENOMIC DNA]</scope>
    <source>
        <strain evidence="1">AG-KIZ</strain>
        <tissue evidence="1">Muscle</tissue>
    </source>
</reference>
<dbReference type="AlphaFoldDB" id="A0A3N0XPP3"/>
<protein>
    <submittedName>
        <fullName evidence="1">Uncharacterized protein</fullName>
    </submittedName>
</protein>
<proteinExistence type="predicted"/>